<dbReference type="AlphaFoldDB" id="A0A150KTN3"/>
<dbReference type="STRING" id="46224.B4102_3383"/>
<proteinExistence type="predicted"/>
<reference evidence="1 2" key="1">
    <citation type="submission" date="2016-01" db="EMBL/GenBank/DDBJ databases">
        <title>Genome Sequences of Twelve Sporeforming Bacillus Species Isolated from Foods.</title>
        <authorList>
            <person name="Berendsen E.M."/>
            <person name="Wells-Bennik M.H."/>
            <person name="Krawcyk A.O."/>
            <person name="De Jong A."/>
            <person name="Holsappel S."/>
            <person name="Eijlander R.T."/>
            <person name="Kuipers O.P."/>
        </authorList>
    </citation>
    <scope>NUCLEOTIDE SEQUENCE [LARGE SCALE GENOMIC DNA]</scope>
    <source>
        <strain evidence="1 2">B4102</strain>
    </source>
</reference>
<comment type="caution">
    <text evidence="1">The sequence shown here is derived from an EMBL/GenBank/DDBJ whole genome shotgun (WGS) entry which is preliminary data.</text>
</comment>
<sequence>MQRMSAKEYRKMKTKKPKYGNKKTVVDGITFDSKAESIYYNQLKWLKANKQIKDFKLQPRYILQEGFVKNGKKFREITYVADFEVHKLDGTTEIIDIKGHETKEFLLKKKLFEWKYLETITVLAYDEHFGFIELDKLKKLKRKVKKRGSN</sequence>
<gene>
    <name evidence="1" type="ORF">B4102_3383</name>
</gene>
<protein>
    <recommendedName>
        <fullName evidence="3">DUF1064 domain-containing protein</fullName>
    </recommendedName>
</protein>
<name>A0A150KTN3_9BACI</name>
<dbReference type="InterPro" id="IPR009414">
    <property type="entry name" value="DUF1064"/>
</dbReference>
<evidence type="ECO:0000313" key="1">
    <source>
        <dbReference type="EMBL" id="KYD03465.1"/>
    </source>
</evidence>
<dbReference type="Pfam" id="PF06356">
    <property type="entry name" value="DUF1064"/>
    <property type="match status" value="1"/>
</dbReference>
<dbReference type="Proteomes" id="UP000075666">
    <property type="component" value="Unassembled WGS sequence"/>
</dbReference>
<accession>A0A150KTN3</accession>
<dbReference type="EMBL" id="LQYN01000069">
    <property type="protein sequence ID" value="KYD03465.1"/>
    <property type="molecule type" value="Genomic_DNA"/>
</dbReference>
<organism evidence="1 2">
    <name type="scientific">Heyndrickxia sporothermodurans</name>
    <dbReference type="NCBI Taxonomy" id="46224"/>
    <lineage>
        <taxon>Bacteria</taxon>
        <taxon>Bacillati</taxon>
        <taxon>Bacillota</taxon>
        <taxon>Bacilli</taxon>
        <taxon>Bacillales</taxon>
        <taxon>Bacillaceae</taxon>
        <taxon>Heyndrickxia</taxon>
    </lineage>
</organism>
<dbReference type="RefSeq" id="WP_407716587.1">
    <property type="nucleotide sequence ID" value="NZ_LQYN01000069.1"/>
</dbReference>
<evidence type="ECO:0000313" key="2">
    <source>
        <dbReference type="Proteomes" id="UP000075666"/>
    </source>
</evidence>
<dbReference type="PATRIC" id="fig|46224.3.peg.3522"/>
<evidence type="ECO:0008006" key="3">
    <source>
        <dbReference type="Google" id="ProtNLM"/>
    </source>
</evidence>
<keyword evidence="2" id="KW-1185">Reference proteome</keyword>